<sequence length="314" mass="35365">MPEKDSAGRIIRSADANTAKTAILHITPNPANEAMRFYSHNNAYAAFVVWTGCFLFFNGDKTEELHRGDFIFIPPGTVYGYHSLMPGSELLVLTTLEDPTAVLETINEEQDEVFQHLIGVETPDPKDIDVADGHHPFDLMKPIDWNPSLSTFLRPYSLNATTCPRWIFGGVITRPFVRQAQCEGKFSISAMETSRVHTVRPFLDRWLYFTSVDHFFCVVEGTMLIKLKGQTEWTELREGQAMLISARQAFTADVGSEFVKILTVTNGIGIDELICRAGREYGPTTLPETTSRWDTWDELRLRSACSEVGALLDY</sequence>
<protein>
    <submittedName>
        <fullName evidence="1">Cupin protein</fullName>
    </submittedName>
</protein>
<organism evidence="1 2">
    <name type="scientific">Fusarium langsethiae</name>
    <dbReference type="NCBI Taxonomy" id="179993"/>
    <lineage>
        <taxon>Eukaryota</taxon>
        <taxon>Fungi</taxon>
        <taxon>Dikarya</taxon>
        <taxon>Ascomycota</taxon>
        <taxon>Pezizomycotina</taxon>
        <taxon>Sordariomycetes</taxon>
        <taxon>Hypocreomycetidae</taxon>
        <taxon>Hypocreales</taxon>
        <taxon>Nectriaceae</taxon>
        <taxon>Fusarium</taxon>
    </lineage>
</organism>
<dbReference type="Gene3D" id="2.60.120.10">
    <property type="entry name" value="Jelly Rolls"/>
    <property type="match status" value="2"/>
</dbReference>
<dbReference type="EMBL" id="JXCE01000299">
    <property type="protein sequence ID" value="KPA38248.1"/>
    <property type="molecule type" value="Genomic_DNA"/>
</dbReference>
<dbReference type="InterPro" id="IPR014710">
    <property type="entry name" value="RmlC-like_jellyroll"/>
</dbReference>
<proteinExistence type="predicted"/>
<evidence type="ECO:0000313" key="2">
    <source>
        <dbReference type="Proteomes" id="UP000037904"/>
    </source>
</evidence>
<dbReference type="OrthoDB" id="2588190at2759"/>
<dbReference type="SUPFAM" id="SSF51182">
    <property type="entry name" value="RmlC-like cupins"/>
    <property type="match status" value="1"/>
</dbReference>
<dbReference type="InterPro" id="IPR011051">
    <property type="entry name" value="RmlC_Cupin_sf"/>
</dbReference>
<accession>A0A0M9ER75</accession>
<dbReference type="Proteomes" id="UP000037904">
    <property type="component" value="Unassembled WGS sequence"/>
</dbReference>
<keyword evidence="2" id="KW-1185">Reference proteome</keyword>
<evidence type="ECO:0000313" key="1">
    <source>
        <dbReference type="EMBL" id="KPA38248.1"/>
    </source>
</evidence>
<gene>
    <name evidence="1" type="ORF">FLAG1_08923</name>
</gene>
<reference evidence="1 2" key="1">
    <citation type="submission" date="2015-04" db="EMBL/GenBank/DDBJ databases">
        <title>The draft genome sequence of Fusarium langsethiae, a T-2/HT-2 mycotoxin producer.</title>
        <authorList>
            <person name="Lysoe E."/>
            <person name="Divon H.H."/>
            <person name="Terzi V."/>
            <person name="Orru L."/>
            <person name="Lamontanara A."/>
            <person name="Kolseth A.-K."/>
            <person name="Frandsen R.J."/>
            <person name="Nielsen K."/>
            <person name="Thrane U."/>
        </authorList>
    </citation>
    <scope>NUCLEOTIDE SEQUENCE [LARGE SCALE GENOMIC DNA]</scope>
    <source>
        <strain evidence="1 2">Fl201059</strain>
    </source>
</reference>
<comment type="caution">
    <text evidence="1">The sequence shown here is derived from an EMBL/GenBank/DDBJ whole genome shotgun (WGS) entry which is preliminary data.</text>
</comment>
<name>A0A0M9ER75_FUSLA</name>
<dbReference type="AlphaFoldDB" id="A0A0M9ER75"/>